<keyword evidence="3" id="KW-0804">Transcription</keyword>
<dbReference type="PANTHER" id="PTHR47506">
    <property type="entry name" value="TRANSCRIPTIONAL REGULATORY PROTEIN"/>
    <property type="match status" value="1"/>
</dbReference>
<name>A0A316L3M4_9FLAO</name>
<keyword evidence="2 4" id="KW-0238">DNA-binding</keyword>
<dbReference type="EMBL" id="QGEG01000001">
    <property type="protein sequence ID" value="PWL40446.1"/>
    <property type="molecule type" value="Genomic_DNA"/>
</dbReference>
<protein>
    <submittedName>
        <fullName evidence="6">TetR/AcrR family transcriptional regulator</fullName>
    </submittedName>
</protein>
<reference evidence="6 7" key="1">
    <citation type="submission" date="2018-05" db="EMBL/GenBank/DDBJ databases">
        <title>Complete genome sequence of Flagellimonas aquimarina ECD12 isolated from seaweed Ecklonia cava.</title>
        <authorList>
            <person name="Choi S."/>
            <person name="Seong C."/>
        </authorList>
    </citation>
    <scope>NUCLEOTIDE SEQUENCE [LARGE SCALE GENOMIC DNA]</scope>
    <source>
        <strain evidence="6 7">ECD12</strain>
    </source>
</reference>
<accession>A0A316L3M4</accession>
<dbReference type="SUPFAM" id="SSF46689">
    <property type="entry name" value="Homeodomain-like"/>
    <property type="match status" value="1"/>
</dbReference>
<dbReference type="Gene3D" id="1.10.357.10">
    <property type="entry name" value="Tetracycline Repressor, domain 2"/>
    <property type="match status" value="1"/>
</dbReference>
<evidence type="ECO:0000256" key="3">
    <source>
        <dbReference type="ARBA" id="ARBA00023163"/>
    </source>
</evidence>
<dbReference type="InterPro" id="IPR001647">
    <property type="entry name" value="HTH_TetR"/>
</dbReference>
<evidence type="ECO:0000259" key="5">
    <source>
        <dbReference type="PROSITE" id="PS50977"/>
    </source>
</evidence>
<feature type="domain" description="HTH tetR-type" evidence="5">
    <location>
        <begin position="5"/>
        <end position="65"/>
    </location>
</feature>
<keyword evidence="7" id="KW-1185">Reference proteome</keyword>
<comment type="caution">
    <text evidence="6">The sequence shown here is derived from an EMBL/GenBank/DDBJ whole genome shotgun (WGS) entry which is preliminary data.</text>
</comment>
<dbReference type="RefSeq" id="WP_109661277.1">
    <property type="nucleotide sequence ID" value="NZ_QGEG01000001.1"/>
</dbReference>
<dbReference type="GO" id="GO:0003677">
    <property type="term" value="F:DNA binding"/>
    <property type="evidence" value="ECO:0007669"/>
    <property type="project" value="UniProtKB-UniRule"/>
</dbReference>
<evidence type="ECO:0000256" key="1">
    <source>
        <dbReference type="ARBA" id="ARBA00023015"/>
    </source>
</evidence>
<dbReference type="OrthoDB" id="9789566at2"/>
<sequence>MRIAKVSDQEILNGLMSVFRAKGYDGASLNELAEATGLKKASLYHRFPGGKKEMTAAVLDFMESWINTKVYKVLSDDKIVPTQRLHEALVNIKAVYNNGKEVCLYRSLSMDTGMALFGEKIEKGINQWLKSFSIIGMALNLDEVVAMQMAKQTFIEVQGSLVLSKAMDSTEPFLHAMKQIETRYTNT</sequence>
<evidence type="ECO:0000256" key="2">
    <source>
        <dbReference type="ARBA" id="ARBA00023125"/>
    </source>
</evidence>
<dbReference type="PROSITE" id="PS50977">
    <property type="entry name" value="HTH_TETR_2"/>
    <property type="match status" value="1"/>
</dbReference>
<proteinExistence type="predicted"/>
<dbReference type="InterPro" id="IPR009057">
    <property type="entry name" value="Homeodomain-like_sf"/>
</dbReference>
<feature type="DNA-binding region" description="H-T-H motif" evidence="4">
    <location>
        <begin position="28"/>
        <end position="47"/>
    </location>
</feature>
<organism evidence="6 7">
    <name type="scientific">Flagellimonas aquimarina</name>
    <dbReference type="NCBI Taxonomy" id="2201895"/>
    <lineage>
        <taxon>Bacteria</taxon>
        <taxon>Pseudomonadati</taxon>
        <taxon>Bacteroidota</taxon>
        <taxon>Flavobacteriia</taxon>
        <taxon>Flavobacteriales</taxon>
        <taxon>Flavobacteriaceae</taxon>
        <taxon>Flagellimonas</taxon>
    </lineage>
</organism>
<keyword evidence="1" id="KW-0805">Transcription regulation</keyword>
<dbReference type="AlphaFoldDB" id="A0A316L3M4"/>
<dbReference type="Proteomes" id="UP000245762">
    <property type="component" value="Unassembled WGS sequence"/>
</dbReference>
<gene>
    <name evidence="6" type="ORF">DKG77_06440</name>
</gene>
<evidence type="ECO:0000313" key="6">
    <source>
        <dbReference type="EMBL" id="PWL40446.1"/>
    </source>
</evidence>
<dbReference type="PANTHER" id="PTHR47506:SF3">
    <property type="entry name" value="HTH-TYPE TRANSCRIPTIONAL REGULATOR LMRA"/>
    <property type="match status" value="1"/>
</dbReference>
<dbReference type="Pfam" id="PF00440">
    <property type="entry name" value="TetR_N"/>
    <property type="match status" value="1"/>
</dbReference>
<evidence type="ECO:0000313" key="7">
    <source>
        <dbReference type="Proteomes" id="UP000245762"/>
    </source>
</evidence>
<evidence type="ECO:0000256" key="4">
    <source>
        <dbReference type="PROSITE-ProRule" id="PRU00335"/>
    </source>
</evidence>